<evidence type="ECO:0000313" key="8">
    <source>
        <dbReference type="Ensembl" id="ENSSAUP00010042419.1"/>
    </source>
</evidence>
<dbReference type="InParanoid" id="A0A671WUS0"/>
<reference evidence="8" key="2">
    <citation type="submission" date="2025-08" db="UniProtKB">
        <authorList>
            <consortium name="Ensembl"/>
        </authorList>
    </citation>
    <scope>IDENTIFICATION</scope>
</reference>
<keyword evidence="3" id="KW-0805">Transcription regulation</keyword>
<dbReference type="GO" id="GO:0005634">
    <property type="term" value="C:nucleus"/>
    <property type="evidence" value="ECO:0007669"/>
    <property type="project" value="UniProtKB-SubCell"/>
</dbReference>
<organism evidence="8 9">
    <name type="scientific">Sparus aurata</name>
    <name type="common">Gilthead sea bream</name>
    <dbReference type="NCBI Taxonomy" id="8175"/>
    <lineage>
        <taxon>Eukaryota</taxon>
        <taxon>Metazoa</taxon>
        <taxon>Chordata</taxon>
        <taxon>Craniata</taxon>
        <taxon>Vertebrata</taxon>
        <taxon>Euteleostomi</taxon>
        <taxon>Actinopterygii</taxon>
        <taxon>Neopterygii</taxon>
        <taxon>Teleostei</taxon>
        <taxon>Neoteleostei</taxon>
        <taxon>Acanthomorphata</taxon>
        <taxon>Eupercaria</taxon>
        <taxon>Spariformes</taxon>
        <taxon>Sparidae</taxon>
        <taxon>Sparus</taxon>
    </lineage>
</organism>
<reference evidence="8" key="3">
    <citation type="submission" date="2025-09" db="UniProtKB">
        <authorList>
            <consortium name="Ensembl"/>
        </authorList>
    </citation>
    <scope>IDENTIFICATION</scope>
</reference>
<feature type="region of interest" description="Disordered" evidence="7">
    <location>
        <begin position="18"/>
        <end position="43"/>
    </location>
</feature>
<dbReference type="GO" id="GO:0006352">
    <property type="term" value="P:DNA-templated transcription initiation"/>
    <property type="evidence" value="ECO:0007669"/>
    <property type="project" value="InterPro"/>
</dbReference>
<dbReference type="PANTHER" id="PTHR10126">
    <property type="entry name" value="TATA-BOX BINDING PROTEIN"/>
    <property type="match status" value="1"/>
</dbReference>
<name>A0A671WUS0_SPAAU</name>
<dbReference type="PRINTS" id="PR00686">
    <property type="entry name" value="TIFACTORIID"/>
</dbReference>
<evidence type="ECO:0000256" key="6">
    <source>
        <dbReference type="ARBA" id="ARBA00023242"/>
    </source>
</evidence>
<dbReference type="AlphaFoldDB" id="A0A671WUS0"/>
<evidence type="ECO:0000256" key="7">
    <source>
        <dbReference type="SAM" id="MobiDB-lite"/>
    </source>
</evidence>
<keyword evidence="5" id="KW-0804">Transcription</keyword>
<keyword evidence="4" id="KW-0238">DNA-binding</keyword>
<keyword evidence="6" id="KW-0539">Nucleus</keyword>
<dbReference type="Gene3D" id="3.30.310.10">
    <property type="entry name" value="TATA-Binding Protein"/>
    <property type="match status" value="2"/>
</dbReference>
<dbReference type="Pfam" id="PF00352">
    <property type="entry name" value="TBP"/>
    <property type="match status" value="2"/>
</dbReference>
<dbReference type="Ensembl" id="ENSSAUT00010044647.1">
    <property type="protein sequence ID" value="ENSSAUP00010042419.1"/>
    <property type="gene ID" value="ENSSAUG00010017814.1"/>
</dbReference>
<gene>
    <name evidence="8" type="primary">LOC115571558</name>
</gene>
<dbReference type="InterPro" id="IPR012295">
    <property type="entry name" value="TBP_dom_sf"/>
</dbReference>
<dbReference type="Proteomes" id="UP000472265">
    <property type="component" value="Chromosome 20"/>
</dbReference>
<comment type="similarity">
    <text evidence="2">Belongs to the TBP family.</text>
</comment>
<proteinExistence type="inferred from homology"/>
<dbReference type="InterPro" id="IPR000814">
    <property type="entry name" value="TBP"/>
</dbReference>
<evidence type="ECO:0000256" key="4">
    <source>
        <dbReference type="ARBA" id="ARBA00023125"/>
    </source>
</evidence>
<evidence type="ECO:0000256" key="5">
    <source>
        <dbReference type="ARBA" id="ARBA00023163"/>
    </source>
</evidence>
<evidence type="ECO:0000256" key="3">
    <source>
        <dbReference type="ARBA" id="ARBA00023015"/>
    </source>
</evidence>
<evidence type="ECO:0000256" key="2">
    <source>
        <dbReference type="ARBA" id="ARBA00005560"/>
    </source>
</evidence>
<evidence type="ECO:0000256" key="1">
    <source>
        <dbReference type="ARBA" id="ARBA00004123"/>
    </source>
</evidence>
<reference evidence="8" key="1">
    <citation type="submission" date="2021-04" db="EMBL/GenBank/DDBJ databases">
        <authorList>
            <consortium name="Wellcome Sanger Institute Data Sharing"/>
        </authorList>
    </citation>
    <scope>NUCLEOTIDE SEQUENCE [LARGE SCALE GENOMIC DNA]</scope>
</reference>
<dbReference type="SUPFAM" id="SSF55945">
    <property type="entry name" value="TATA-box binding protein-like"/>
    <property type="match status" value="2"/>
</dbReference>
<accession>A0A671WUS0</accession>
<keyword evidence="9" id="KW-1185">Reference proteome</keyword>
<dbReference type="GeneTree" id="ENSGT00940000167740"/>
<feature type="compositionally biased region" description="Polar residues" evidence="7">
    <location>
        <begin position="25"/>
        <end position="35"/>
    </location>
</feature>
<protein>
    <submittedName>
        <fullName evidence="8">TATA-box-binding protein-like</fullName>
    </submittedName>
</protein>
<dbReference type="OMA" id="QTHNFSI"/>
<dbReference type="GO" id="GO:0003677">
    <property type="term" value="F:DNA binding"/>
    <property type="evidence" value="ECO:0007669"/>
    <property type="project" value="UniProtKB-KW"/>
</dbReference>
<sequence>MTGDSSSLDYNSQNATAAALGASSMPEQEASSVPRPTSEMPATERPQILNVTSTMSLGCCLDLDFIARRAWNVEYKPNKFFKGLVMRIREPQTTAVIFKSGKIMCTGPKSVQQARLGARKCARKVQKLGFPVRPLNFKIQTMTARWKIFPLNLERFSQHQKCSYNPELFPGLIYEVSPGITANIFSSGTICLCGVKQEAQIYEVFDTIYPILTCFRI</sequence>
<evidence type="ECO:0000313" key="9">
    <source>
        <dbReference type="Proteomes" id="UP000472265"/>
    </source>
</evidence>
<dbReference type="FunFam" id="3.30.310.10:FF:000005">
    <property type="entry name" value="TATA box-binding protein-like 1"/>
    <property type="match status" value="1"/>
</dbReference>
<comment type="subcellular location">
    <subcellularLocation>
        <location evidence="1">Nucleus</location>
    </subcellularLocation>
</comment>